<feature type="compositionally biased region" description="Basic and acidic residues" evidence="2">
    <location>
        <begin position="321"/>
        <end position="334"/>
    </location>
</feature>
<feature type="compositionally biased region" description="Basic residues" evidence="2">
    <location>
        <begin position="1"/>
        <end position="19"/>
    </location>
</feature>
<accession>A0A4S8MGR8</accession>
<reference evidence="4 5" key="1">
    <citation type="journal article" date="2019" name="Nat. Ecol. Evol.">
        <title>Megaphylogeny resolves global patterns of mushroom evolution.</title>
        <authorList>
            <person name="Varga T."/>
            <person name="Krizsan K."/>
            <person name="Foldi C."/>
            <person name="Dima B."/>
            <person name="Sanchez-Garcia M."/>
            <person name="Sanchez-Ramirez S."/>
            <person name="Szollosi G.J."/>
            <person name="Szarkandi J.G."/>
            <person name="Papp V."/>
            <person name="Albert L."/>
            <person name="Andreopoulos W."/>
            <person name="Angelini C."/>
            <person name="Antonin V."/>
            <person name="Barry K.W."/>
            <person name="Bougher N.L."/>
            <person name="Buchanan P."/>
            <person name="Buyck B."/>
            <person name="Bense V."/>
            <person name="Catcheside P."/>
            <person name="Chovatia M."/>
            <person name="Cooper J."/>
            <person name="Damon W."/>
            <person name="Desjardin D."/>
            <person name="Finy P."/>
            <person name="Geml J."/>
            <person name="Haridas S."/>
            <person name="Hughes K."/>
            <person name="Justo A."/>
            <person name="Karasinski D."/>
            <person name="Kautmanova I."/>
            <person name="Kiss B."/>
            <person name="Kocsube S."/>
            <person name="Kotiranta H."/>
            <person name="LaButti K.M."/>
            <person name="Lechner B.E."/>
            <person name="Liimatainen K."/>
            <person name="Lipzen A."/>
            <person name="Lukacs Z."/>
            <person name="Mihaltcheva S."/>
            <person name="Morgado L.N."/>
            <person name="Niskanen T."/>
            <person name="Noordeloos M.E."/>
            <person name="Ohm R.A."/>
            <person name="Ortiz-Santana B."/>
            <person name="Ovrebo C."/>
            <person name="Racz N."/>
            <person name="Riley R."/>
            <person name="Savchenko A."/>
            <person name="Shiryaev A."/>
            <person name="Soop K."/>
            <person name="Spirin V."/>
            <person name="Szebenyi C."/>
            <person name="Tomsovsky M."/>
            <person name="Tulloss R.E."/>
            <person name="Uehling J."/>
            <person name="Grigoriev I.V."/>
            <person name="Vagvolgyi C."/>
            <person name="Papp T."/>
            <person name="Martin F.M."/>
            <person name="Miettinen O."/>
            <person name="Hibbett D.S."/>
            <person name="Nagy L.G."/>
        </authorList>
    </citation>
    <scope>NUCLEOTIDE SEQUENCE [LARGE SCALE GENOMIC DNA]</scope>
    <source>
        <strain evidence="4 5">CBS 962.96</strain>
    </source>
</reference>
<dbReference type="InterPro" id="IPR013087">
    <property type="entry name" value="Znf_C2H2_type"/>
</dbReference>
<evidence type="ECO:0000256" key="1">
    <source>
        <dbReference type="PROSITE-ProRule" id="PRU00042"/>
    </source>
</evidence>
<evidence type="ECO:0000256" key="2">
    <source>
        <dbReference type="SAM" id="MobiDB-lite"/>
    </source>
</evidence>
<dbReference type="Gene3D" id="3.30.160.60">
    <property type="entry name" value="Classic Zinc Finger"/>
    <property type="match status" value="1"/>
</dbReference>
<organism evidence="4 5">
    <name type="scientific">Dendrothele bispora (strain CBS 962.96)</name>
    <dbReference type="NCBI Taxonomy" id="1314807"/>
    <lineage>
        <taxon>Eukaryota</taxon>
        <taxon>Fungi</taxon>
        <taxon>Dikarya</taxon>
        <taxon>Basidiomycota</taxon>
        <taxon>Agaricomycotina</taxon>
        <taxon>Agaricomycetes</taxon>
        <taxon>Agaricomycetidae</taxon>
        <taxon>Agaricales</taxon>
        <taxon>Agaricales incertae sedis</taxon>
        <taxon>Dendrothele</taxon>
    </lineage>
</organism>
<dbReference type="PROSITE" id="PS00028">
    <property type="entry name" value="ZINC_FINGER_C2H2_1"/>
    <property type="match status" value="1"/>
</dbReference>
<dbReference type="InterPro" id="IPR036236">
    <property type="entry name" value="Znf_C2H2_sf"/>
</dbReference>
<feature type="region of interest" description="Disordered" evidence="2">
    <location>
        <begin position="417"/>
        <end position="469"/>
    </location>
</feature>
<evidence type="ECO:0000313" key="4">
    <source>
        <dbReference type="EMBL" id="THV01711.1"/>
    </source>
</evidence>
<feature type="region of interest" description="Disordered" evidence="2">
    <location>
        <begin position="91"/>
        <end position="170"/>
    </location>
</feature>
<evidence type="ECO:0000313" key="5">
    <source>
        <dbReference type="Proteomes" id="UP000297245"/>
    </source>
</evidence>
<protein>
    <recommendedName>
        <fullName evidence="3">C2H2-type domain-containing protein</fullName>
    </recommendedName>
</protein>
<keyword evidence="1" id="KW-0862">Zinc</keyword>
<proteinExistence type="predicted"/>
<keyword evidence="1" id="KW-0863">Zinc-finger</keyword>
<dbReference type="SUPFAM" id="SSF57667">
    <property type="entry name" value="beta-beta-alpha zinc fingers"/>
    <property type="match status" value="1"/>
</dbReference>
<feature type="domain" description="C2H2-type" evidence="3">
    <location>
        <begin position="53"/>
        <end position="82"/>
    </location>
</feature>
<feature type="compositionally biased region" description="Basic and acidic residues" evidence="2">
    <location>
        <begin position="348"/>
        <end position="361"/>
    </location>
</feature>
<dbReference type="PROSITE" id="PS50157">
    <property type="entry name" value="ZINC_FINGER_C2H2_2"/>
    <property type="match status" value="1"/>
</dbReference>
<dbReference type="EMBL" id="ML179086">
    <property type="protein sequence ID" value="THV01711.1"/>
    <property type="molecule type" value="Genomic_DNA"/>
</dbReference>
<keyword evidence="1" id="KW-0479">Metal-binding</keyword>
<sequence>MARKSHKSSPGKSPRKKRETKRDVSTKPFTLVERCWIDPLDLRSMAASLVIKFQCPIENCPRAFLQRSNLKSHLDKHFNLKTKKCNECPYETADPGSFTRHKKDKHGYKPKPRFRPAQQFQDDSPKVTPQGPENVGSDSAAVLSATGNVTTTSPVPPYVPSGSETSHAPRTLSPPALLHCKAPGASMTHATDSGPSNIRDSEYATISSVSVDAPRNSLWDCPSLYRMSSPDLMSIDPAPTGRSVWSHPSNCRAPFSMRPTPSLPSDYESTSPETSLSPLTPSDGSPINQPRPLLGSCSSPPPSERQRPTSHGVAPPPWPRSRLENSDYSDRRYGPEGTRVLHQATWDSSHRDNHTYRESDARNSSNGSFASTTPRVQIYNQDNQEGRTRDFSPLPYYSRETGYRGSYYQEPYYGRAASRSDGSYNHHRYEPSRYTDSSSSSSNMDVDVYPGTSSNNHHAPSRPVDTRPTVTLPSIRSLEDVSEHLLRPIDMFRFQNGRDDTTNLNSSPGPLLRGPTPPNDAPLTRYLHHAPSYTLNLYLSKTQI</sequence>
<feature type="compositionally biased region" description="Low complexity" evidence="2">
    <location>
        <begin position="268"/>
        <end position="282"/>
    </location>
</feature>
<feature type="compositionally biased region" description="Polar residues" evidence="2">
    <location>
        <begin position="362"/>
        <end position="383"/>
    </location>
</feature>
<feature type="region of interest" description="Disordered" evidence="2">
    <location>
        <begin position="256"/>
        <end position="402"/>
    </location>
</feature>
<name>A0A4S8MGR8_DENBC</name>
<dbReference type="AlphaFoldDB" id="A0A4S8MGR8"/>
<keyword evidence="5" id="KW-1185">Reference proteome</keyword>
<feature type="compositionally biased region" description="Basic residues" evidence="2">
    <location>
        <begin position="99"/>
        <end position="114"/>
    </location>
</feature>
<dbReference type="Proteomes" id="UP000297245">
    <property type="component" value="Unassembled WGS sequence"/>
</dbReference>
<dbReference type="OrthoDB" id="654211at2759"/>
<gene>
    <name evidence="4" type="ORF">K435DRAFT_836768</name>
</gene>
<evidence type="ECO:0000259" key="3">
    <source>
        <dbReference type="PROSITE" id="PS50157"/>
    </source>
</evidence>
<dbReference type="GO" id="GO:0008270">
    <property type="term" value="F:zinc ion binding"/>
    <property type="evidence" value="ECO:0007669"/>
    <property type="project" value="UniProtKB-KW"/>
</dbReference>
<dbReference type="Pfam" id="PF00096">
    <property type="entry name" value="zf-C2H2"/>
    <property type="match status" value="1"/>
</dbReference>
<dbReference type="SMART" id="SM00355">
    <property type="entry name" value="ZnF_C2H2"/>
    <property type="match status" value="2"/>
</dbReference>
<feature type="region of interest" description="Disordered" evidence="2">
    <location>
        <begin position="1"/>
        <end position="24"/>
    </location>
</feature>